<dbReference type="EMBL" id="LNFO01003617">
    <property type="protein sequence ID" value="KUF82560.1"/>
    <property type="molecule type" value="Genomic_DNA"/>
</dbReference>
<dbReference type="STRING" id="4790.A0A0W8CEN0"/>
<reference evidence="3 4" key="1">
    <citation type="submission" date="2015-11" db="EMBL/GenBank/DDBJ databases">
        <title>Genomes and virulence difference between two physiological races of Phytophthora nicotianae.</title>
        <authorList>
            <person name="Liu H."/>
            <person name="Ma X."/>
            <person name="Yu H."/>
            <person name="Fang D."/>
            <person name="Li Y."/>
            <person name="Wang X."/>
            <person name="Wang W."/>
            <person name="Dong Y."/>
            <person name="Xiao B."/>
        </authorList>
    </citation>
    <scope>NUCLEOTIDE SEQUENCE [LARGE SCALE GENOMIC DNA]</scope>
    <source>
        <strain evidence="4">race 0</strain>
    </source>
</reference>
<evidence type="ECO:0000259" key="2">
    <source>
        <dbReference type="Pfam" id="PF00724"/>
    </source>
</evidence>
<dbReference type="AlphaFoldDB" id="A0A0W8CEN0"/>
<feature type="compositionally biased region" description="Low complexity" evidence="1">
    <location>
        <begin position="248"/>
        <end position="266"/>
    </location>
</feature>
<feature type="compositionally biased region" description="Basic and acidic residues" evidence="1">
    <location>
        <begin position="337"/>
        <end position="349"/>
    </location>
</feature>
<feature type="region of interest" description="Disordered" evidence="1">
    <location>
        <begin position="295"/>
        <end position="363"/>
    </location>
</feature>
<feature type="compositionally biased region" description="Polar residues" evidence="1">
    <location>
        <begin position="295"/>
        <end position="312"/>
    </location>
</feature>
<dbReference type="GO" id="GO:0016491">
    <property type="term" value="F:oxidoreductase activity"/>
    <property type="evidence" value="ECO:0007669"/>
    <property type="project" value="InterPro"/>
</dbReference>
<evidence type="ECO:0000313" key="4">
    <source>
        <dbReference type="Proteomes" id="UP000052943"/>
    </source>
</evidence>
<protein>
    <recommendedName>
        <fullName evidence="2">NADH:flavin oxidoreductase/NADH oxidase N-terminal domain-containing protein</fullName>
    </recommendedName>
</protein>
<feature type="compositionally biased region" description="Basic and acidic residues" evidence="1">
    <location>
        <begin position="314"/>
        <end position="328"/>
    </location>
</feature>
<organism evidence="3 4">
    <name type="scientific">Phytophthora nicotianae</name>
    <name type="common">Potato buckeye rot agent</name>
    <name type="synonym">Phytophthora parasitica</name>
    <dbReference type="NCBI Taxonomy" id="4792"/>
    <lineage>
        <taxon>Eukaryota</taxon>
        <taxon>Sar</taxon>
        <taxon>Stramenopiles</taxon>
        <taxon>Oomycota</taxon>
        <taxon>Peronosporomycetes</taxon>
        <taxon>Peronosporales</taxon>
        <taxon>Peronosporaceae</taxon>
        <taxon>Phytophthora</taxon>
    </lineage>
</organism>
<dbReference type="PANTHER" id="PTHR22893">
    <property type="entry name" value="NADH OXIDOREDUCTASE-RELATED"/>
    <property type="match status" value="1"/>
</dbReference>
<comment type="caution">
    <text evidence="3">The sequence shown here is derived from an EMBL/GenBank/DDBJ whole genome shotgun (WGS) entry which is preliminary data.</text>
</comment>
<name>A0A0W8CEN0_PHYNI</name>
<dbReference type="Pfam" id="PF00724">
    <property type="entry name" value="Oxidored_FMN"/>
    <property type="match status" value="1"/>
</dbReference>
<sequence>MGRQSHTSSHPTNDVVSASETQCFGATTRNASGKRVAFDEVCVLTTEEIPDAVEMYRHAKRVGFDGVKVHGANGYLMDLSLQPVPNHCAEKYGGSFESRFRFLHEIVKAGVPGRSHICHLTVSSVAWQQGQRRKFMHAFERQSQNRLGYLVMLNEFGFVFSTEGRTLIVFDANKAFKGNVIVNNSYTCDTDKGVVRSGAVDFVGFGRLFMSNTALAEHFQNDYTSGMLPWLQHVRALQADGGEDTVGPRSTISTPTTQPTTKTSDTAGNANRSVIILSKNDNQDAINKAKIKNQCDSDATDNVVSSWSTANVSRPERQRLEYQREPKRQNLGNETQNVRERQPASKHENQSTSDTARNSNRRVTILVNIENQIANRMTGNDTR</sequence>
<dbReference type="SUPFAM" id="SSF51395">
    <property type="entry name" value="FMN-linked oxidoreductases"/>
    <property type="match status" value="1"/>
</dbReference>
<dbReference type="Gene3D" id="3.20.20.70">
    <property type="entry name" value="Aldolase class I"/>
    <property type="match status" value="1"/>
</dbReference>
<feature type="domain" description="NADH:flavin oxidoreductase/NADH oxidase N-terminal" evidence="2">
    <location>
        <begin position="2"/>
        <end position="221"/>
    </location>
</feature>
<dbReference type="InterPro" id="IPR001155">
    <property type="entry name" value="OxRdtase_FMN_N"/>
</dbReference>
<evidence type="ECO:0000313" key="3">
    <source>
        <dbReference type="EMBL" id="KUF82560.1"/>
    </source>
</evidence>
<proteinExistence type="predicted"/>
<dbReference type="InterPro" id="IPR013785">
    <property type="entry name" value="Aldolase_TIM"/>
</dbReference>
<feature type="compositionally biased region" description="Polar residues" evidence="1">
    <location>
        <begin position="350"/>
        <end position="362"/>
    </location>
</feature>
<dbReference type="GO" id="GO:0010181">
    <property type="term" value="F:FMN binding"/>
    <property type="evidence" value="ECO:0007669"/>
    <property type="project" value="InterPro"/>
</dbReference>
<feature type="region of interest" description="Disordered" evidence="1">
    <location>
        <begin position="240"/>
        <end position="270"/>
    </location>
</feature>
<evidence type="ECO:0000256" key="1">
    <source>
        <dbReference type="SAM" id="MobiDB-lite"/>
    </source>
</evidence>
<gene>
    <name evidence="3" type="ORF">AM587_10001939</name>
</gene>
<dbReference type="PANTHER" id="PTHR22893:SF91">
    <property type="entry name" value="NADPH DEHYDROGENASE 2-RELATED"/>
    <property type="match status" value="1"/>
</dbReference>
<dbReference type="InterPro" id="IPR045247">
    <property type="entry name" value="Oye-like"/>
</dbReference>
<accession>A0A0W8CEN0</accession>
<dbReference type="Proteomes" id="UP000052943">
    <property type="component" value="Unassembled WGS sequence"/>
</dbReference>